<name>A0A165Q2Y0_9APHY</name>
<keyword evidence="3" id="KW-1185">Reference proteome</keyword>
<dbReference type="OrthoDB" id="3271131at2759"/>
<evidence type="ECO:0000313" key="3">
    <source>
        <dbReference type="Proteomes" id="UP000076727"/>
    </source>
</evidence>
<proteinExistence type="predicted"/>
<evidence type="ECO:0000256" key="1">
    <source>
        <dbReference type="SAM" id="MobiDB-lite"/>
    </source>
</evidence>
<dbReference type="AlphaFoldDB" id="A0A165Q2Y0"/>
<protein>
    <submittedName>
        <fullName evidence="2">Uncharacterized protein</fullName>
    </submittedName>
</protein>
<accession>A0A165Q2Y0</accession>
<dbReference type="EMBL" id="KV429062">
    <property type="protein sequence ID" value="KZT68941.1"/>
    <property type="molecule type" value="Genomic_DNA"/>
</dbReference>
<reference evidence="2 3" key="1">
    <citation type="journal article" date="2016" name="Mol. Biol. Evol.">
        <title>Comparative Genomics of Early-Diverging Mushroom-Forming Fungi Provides Insights into the Origins of Lignocellulose Decay Capabilities.</title>
        <authorList>
            <person name="Nagy L.G."/>
            <person name="Riley R."/>
            <person name="Tritt A."/>
            <person name="Adam C."/>
            <person name="Daum C."/>
            <person name="Floudas D."/>
            <person name="Sun H."/>
            <person name="Yadav J.S."/>
            <person name="Pangilinan J."/>
            <person name="Larsson K.H."/>
            <person name="Matsuura K."/>
            <person name="Barry K."/>
            <person name="Labutti K."/>
            <person name="Kuo R."/>
            <person name="Ohm R.A."/>
            <person name="Bhattacharya S.S."/>
            <person name="Shirouzu T."/>
            <person name="Yoshinaga Y."/>
            <person name="Martin F.M."/>
            <person name="Grigoriev I.V."/>
            <person name="Hibbett D.S."/>
        </authorList>
    </citation>
    <scope>NUCLEOTIDE SEQUENCE [LARGE SCALE GENOMIC DNA]</scope>
    <source>
        <strain evidence="2 3">L-15889</strain>
    </source>
</reference>
<feature type="compositionally biased region" description="Polar residues" evidence="1">
    <location>
        <begin position="1"/>
        <end position="12"/>
    </location>
</feature>
<organism evidence="2 3">
    <name type="scientific">Daedalea quercina L-15889</name>
    <dbReference type="NCBI Taxonomy" id="1314783"/>
    <lineage>
        <taxon>Eukaryota</taxon>
        <taxon>Fungi</taxon>
        <taxon>Dikarya</taxon>
        <taxon>Basidiomycota</taxon>
        <taxon>Agaricomycotina</taxon>
        <taxon>Agaricomycetes</taxon>
        <taxon>Polyporales</taxon>
        <taxon>Fomitopsis</taxon>
    </lineage>
</organism>
<feature type="region of interest" description="Disordered" evidence="1">
    <location>
        <begin position="71"/>
        <end position="98"/>
    </location>
</feature>
<sequence length="179" mass="19240">MIPQLTANSGKTEQVERRRPVFRPPPRMATGSDACDAPPSDTSGADDFADGEYRKFKPMITVYMPLSPVSSPAQPADTTRHCARASLPSPPSSDPVLVGGTGPEEPLAFREALKIRFAGMKRRIAEVRTEHCAIFVVNDSTHTRMSTNLDAARVVLALTRFPSVAQASVGTTMGSSRSP</sequence>
<evidence type="ECO:0000313" key="2">
    <source>
        <dbReference type="EMBL" id="KZT68941.1"/>
    </source>
</evidence>
<feature type="region of interest" description="Disordered" evidence="1">
    <location>
        <begin position="1"/>
        <end position="49"/>
    </location>
</feature>
<dbReference type="STRING" id="1314783.A0A165Q2Y0"/>
<gene>
    <name evidence="2" type="ORF">DAEQUDRAFT_307216</name>
</gene>
<dbReference type="Proteomes" id="UP000076727">
    <property type="component" value="Unassembled WGS sequence"/>
</dbReference>